<organism evidence="1 2">
    <name type="scientific">Mesorhabditis belari</name>
    <dbReference type="NCBI Taxonomy" id="2138241"/>
    <lineage>
        <taxon>Eukaryota</taxon>
        <taxon>Metazoa</taxon>
        <taxon>Ecdysozoa</taxon>
        <taxon>Nematoda</taxon>
        <taxon>Chromadorea</taxon>
        <taxon>Rhabditida</taxon>
        <taxon>Rhabditina</taxon>
        <taxon>Rhabditomorpha</taxon>
        <taxon>Rhabditoidea</taxon>
        <taxon>Rhabditidae</taxon>
        <taxon>Mesorhabditinae</taxon>
        <taxon>Mesorhabditis</taxon>
    </lineage>
</organism>
<evidence type="ECO:0000313" key="1">
    <source>
        <dbReference type="Proteomes" id="UP000887575"/>
    </source>
</evidence>
<accession>A0AAF3J728</accession>
<name>A0AAF3J728_9BILA</name>
<dbReference type="AlphaFoldDB" id="A0AAF3J728"/>
<proteinExistence type="predicted"/>
<dbReference type="Proteomes" id="UP000887575">
    <property type="component" value="Unassembled WGS sequence"/>
</dbReference>
<dbReference type="WBParaSite" id="MBELARI_LOCUS20256.2">
    <property type="protein sequence ID" value="MBELARI_LOCUS20256.2"/>
    <property type="gene ID" value="MBELARI_LOCUS20256"/>
</dbReference>
<reference evidence="2" key="1">
    <citation type="submission" date="2024-02" db="UniProtKB">
        <authorList>
            <consortium name="WormBaseParasite"/>
        </authorList>
    </citation>
    <scope>IDENTIFICATION</scope>
</reference>
<sequence>MRRISLFDKYEMLKQRENATIACRHKELNVYVEDELPDYVMVMVVNKKEKKVMRSLAFPRRQHFLKLFDVMAKLHSAGTSGKTEIVEKTTDIQKKLKAAIARRLKELDVYVEDELPDYVMVMVGKRRRCAPISRLSLSPTRTLLLIVCSM</sequence>
<evidence type="ECO:0000313" key="2">
    <source>
        <dbReference type="WBParaSite" id="MBELARI_LOCUS20256.2"/>
    </source>
</evidence>
<protein>
    <submittedName>
        <fullName evidence="2">Uncharacterized protein</fullName>
    </submittedName>
</protein>
<keyword evidence="1" id="KW-1185">Reference proteome</keyword>